<evidence type="ECO:0000256" key="5">
    <source>
        <dbReference type="SAM" id="MobiDB-lite"/>
    </source>
</evidence>
<dbReference type="InterPro" id="IPR044159">
    <property type="entry name" value="IQM"/>
</dbReference>
<evidence type="ECO:0000313" key="6">
    <source>
        <dbReference type="EMBL" id="KAF2601633.1"/>
    </source>
</evidence>
<protein>
    <submittedName>
        <fullName evidence="6">Uncharacterized protein</fullName>
    </submittedName>
</protein>
<evidence type="ECO:0000256" key="1">
    <source>
        <dbReference type="ARBA" id="ARBA00004123"/>
    </source>
</evidence>
<dbReference type="PANTHER" id="PTHR31250:SF38">
    <property type="entry name" value="IQ DOMAIN-CONTAINING PROTEIN IQM6"/>
    <property type="match status" value="1"/>
</dbReference>
<dbReference type="EMBL" id="QGKY02000094">
    <property type="protein sequence ID" value="KAF2601633.1"/>
    <property type="molecule type" value="Genomic_DNA"/>
</dbReference>
<dbReference type="GO" id="GO:0005737">
    <property type="term" value="C:cytoplasm"/>
    <property type="evidence" value="ECO:0007669"/>
    <property type="project" value="UniProtKB-SubCell"/>
</dbReference>
<dbReference type="PANTHER" id="PTHR31250">
    <property type="entry name" value="IQ DOMAIN-CONTAINING PROTEIN IQM3"/>
    <property type="match status" value="1"/>
</dbReference>
<keyword evidence="4" id="KW-0539">Nucleus</keyword>
<accession>A0A8S9L7N7</accession>
<feature type="region of interest" description="Disordered" evidence="5">
    <location>
        <begin position="165"/>
        <end position="212"/>
    </location>
</feature>
<comment type="caution">
    <text evidence="6">The sequence shown here is derived from an EMBL/GenBank/DDBJ whole genome shotgun (WGS) entry which is preliminary data.</text>
</comment>
<proteinExistence type="predicted"/>
<evidence type="ECO:0000256" key="4">
    <source>
        <dbReference type="ARBA" id="ARBA00023242"/>
    </source>
</evidence>
<comment type="subcellular location">
    <subcellularLocation>
        <location evidence="2">Cytoplasm</location>
    </subcellularLocation>
    <subcellularLocation>
        <location evidence="1">Nucleus</location>
    </subcellularLocation>
</comment>
<keyword evidence="3" id="KW-0963">Cytoplasm</keyword>
<evidence type="ECO:0000256" key="3">
    <source>
        <dbReference type="ARBA" id="ARBA00022490"/>
    </source>
</evidence>
<organism evidence="6">
    <name type="scientific">Brassica cretica</name>
    <name type="common">Mustard</name>
    <dbReference type="NCBI Taxonomy" id="69181"/>
    <lineage>
        <taxon>Eukaryota</taxon>
        <taxon>Viridiplantae</taxon>
        <taxon>Streptophyta</taxon>
        <taxon>Embryophyta</taxon>
        <taxon>Tracheophyta</taxon>
        <taxon>Spermatophyta</taxon>
        <taxon>Magnoliopsida</taxon>
        <taxon>eudicotyledons</taxon>
        <taxon>Gunneridae</taxon>
        <taxon>Pentapetalae</taxon>
        <taxon>rosids</taxon>
        <taxon>malvids</taxon>
        <taxon>Brassicales</taxon>
        <taxon>Brassicaceae</taxon>
        <taxon>Brassiceae</taxon>
        <taxon>Brassica</taxon>
    </lineage>
</organism>
<feature type="compositionally biased region" description="Acidic residues" evidence="5">
    <location>
        <begin position="193"/>
        <end position="212"/>
    </location>
</feature>
<name>A0A8S9L7N7_BRACR</name>
<gene>
    <name evidence="6" type="ORF">F2Q70_00026595</name>
</gene>
<reference evidence="6" key="1">
    <citation type="submission" date="2019-12" db="EMBL/GenBank/DDBJ databases">
        <title>Genome sequencing and annotation of Brassica cretica.</title>
        <authorList>
            <person name="Studholme D.J."/>
            <person name="Sarris P.F."/>
        </authorList>
    </citation>
    <scope>NUCLEOTIDE SEQUENCE</scope>
    <source>
        <strain evidence="6">PFS-102/07</strain>
        <tissue evidence="6">Leaf</tissue>
    </source>
</reference>
<feature type="region of interest" description="Disordered" evidence="5">
    <location>
        <begin position="389"/>
        <end position="428"/>
    </location>
</feature>
<evidence type="ECO:0000256" key="2">
    <source>
        <dbReference type="ARBA" id="ARBA00004496"/>
    </source>
</evidence>
<dbReference type="GO" id="GO:0005634">
    <property type="term" value="C:nucleus"/>
    <property type="evidence" value="ECO:0007669"/>
    <property type="project" value="UniProtKB-SubCell"/>
</dbReference>
<feature type="compositionally biased region" description="Basic and acidic residues" evidence="5">
    <location>
        <begin position="176"/>
        <end position="192"/>
    </location>
</feature>
<sequence length="428" mass="48506">MVKRTFTASEGNGGQSTEREEYEVVIEDSKLIYKQRGIVLDTKEGPPDTKWIFVLSVSKIMYVGMKKKGNFQHSSFLAGGATLSAGRIVVDDGVLKAVWPHSGHYLPTEENFLAFMSFLRENNVDLTDVKKSPDEDDGEHHFKVKRMPSKIKEVEEEPCDFVDAETGLSPNAKPKNHPELHTLTRFHPKDKDMAEDDDEEEPETPSEEGYETAEETFIAEEEFAYPKSHLFDEDIEEYEKPVPKEKIMKRIDSHKGLKSYQLAERLHSRWSTGAGPRISCMRDYPSELQFRVLEQAQLSPRASSSSNPSPFAPITNRGAEDDEVMKHVGDISTCLHCFRKKCEAITNSKMHGGIPKLKLDNGFENGKKKLCEFLNQDSFDMTQGGAQIDFQEKQPGTQMRCTKSNKQRSSKTSNRTLQLRGGDCVQRK</sequence>
<feature type="compositionally biased region" description="Low complexity" evidence="5">
    <location>
        <begin position="299"/>
        <end position="313"/>
    </location>
</feature>
<dbReference type="AlphaFoldDB" id="A0A8S9L7N7"/>
<feature type="region of interest" description="Disordered" evidence="5">
    <location>
        <begin position="299"/>
        <end position="318"/>
    </location>
</feature>